<proteinExistence type="predicted"/>
<dbReference type="RefSeq" id="WP_150999117.1">
    <property type="nucleotide sequence ID" value="NZ_CABVPM010000038.1"/>
</dbReference>
<evidence type="ECO:0000313" key="1">
    <source>
        <dbReference type="EMBL" id="KAB0635188.1"/>
    </source>
</evidence>
<comment type="caution">
    <text evidence="1">The sequence shown here is derived from an EMBL/GenBank/DDBJ whole genome shotgun (WGS) entry which is preliminary data.</text>
</comment>
<dbReference type="InterPro" id="IPR043142">
    <property type="entry name" value="PapC-like_C_sf"/>
</dbReference>
<reference evidence="1 2" key="1">
    <citation type="submission" date="2019-09" db="EMBL/GenBank/DDBJ databases">
        <title>Draft genome sequences of 48 bacterial type strains from the CCUG.</title>
        <authorList>
            <person name="Tunovic T."/>
            <person name="Pineiro-Iglesias B."/>
            <person name="Unosson C."/>
            <person name="Inganas E."/>
            <person name="Ohlen M."/>
            <person name="Cardew S."/>
            <person name="Jensie-Markopoulos S."/>
            <person name="Salva-Serra F."/>
            <person name="Jaen-Luchoro D."/>
            <person name="Karlsson R."/>
            <person name="Svensson-Stadler L."/>
            <person name="Chun J."/>
            <person name="Moore E."/>
        </authorList>
    </citation>
    <scope>NUCLEOTIDE SEQUENCE [LARGE SCALE GENOMIC DNA]</scope>
    <source>
        <strain evidence="1 2">CCUG 65686</strain>
    </source>
</reference>
<gene>
    <name evidence="1" type="ORF">F7R25_23860</name>
</gene>
<dbReference type="Gene3D" id="2.60.40.2070">
    <property type="match status" value="1"/>
</dbReference>
<name>A0A6L3MS73_9BURK</name>
<dbReference type="EMBL" id="VZOK01000041">
    <property type="protein sequence ID" value="KAB0635188.1"/>
    <property type="molecule type" value="Genomic_DNA"/>
</dbReference>
<accession>A0A6L3MS73</accession>
<organism evidence="1 2">
    <name type="scientific">Burkholderia stagnalis</name>
    <dbReference type="NCBI Taxonomy" id="1503054"/>
    <lineage>
        <taxon>Bacteria</taxon>
        <taxon>Pseudomonadati</taxon>
        <taxon>Pseudomonadota</taxon>
        <taxon>Betaproteobacteria</taxon>
        <taxon>Burkholderiales</taxon>
        <taxon>Burkholderiaceae</taxon>
        <taxon>Burkholderia</taxon>
        <taxon>Burkholderia cepacia complex</taxon>
    </lineage>
</organism>
<sequence>MNRTGKLKGETAPASGAWRPISVKWGDGVNAQCRMSIVLPKANEKDRAPWTVVDAVCAP</sequence>
<protein>
    <submittedName>
        <fullName evidence="1">Uncharacterized protein</fullName>
    </submittedName>
</protein>
<evidence type="ECO:0000313" key="2">
    <source>
        <dbReference type="Proteomes" id="UP000473470"/>
    </source>
</evidence>
<dbReference type="AlphaFoldDB" id="A0A6L3MS73"/>
<dbReference type="Proteomes" id="UP000473470">
    <property type="component" value="Unassembled WGS sequence"/>
</dbReference>